<dbReference type="AlphaFoldDB" id="A0ABD5PY22"/>
<keyword evidence="1" id="KW-1133">Transmembrane helix</keyword>
<sequence>MALDTRGVFAIIAGLLMTAALLAARTERRLLGTWIMTLGFAVASLWSVMSIFWAQSNPSVLTPKLWITMASMAAASTVYFGYMGLHGEGLGE</sequence>
<evidence type="ECO:0000313" key="2">
    <source>
        <dbReference type="EMBL" id="MFC4823359.1"/>
    </source>
</evidence>
<reference evidence="2 3" key="1">
    <citation type="journal article" date="2019" name="Int. J. Syst. Evol. Microbiol.">
        <title>The Global Catalogue of Microorganisms (GCM) 10K type strain sequencing project: providing services to taxonomists for standard genome sequencing and annotation.</title>
        <authorList>
            <consortium name="The Broad Institute Genomics Platform"/>
            <consortium name="The Broad Institute Genome Sequencing Center for Infectious Disease"/>
            <person name="Wu L."/>
            <person name="Ma J."/>
        </authorList>
    </citation>
    <scope>NUCLEOTIDE SEQUENCE [LARGE SCALE GENOMIC DNA]</scope>
    <source>
        <strain evidence="2 3">XZYJ18</strain>
    </source>
</reference>
<dbReference type="Proteomes" id="UP001595945">
    <property type="component" value="Unassembled WGS sequence"/>
</dbReference>
<keyword evidence="3" id="KW-1185">Reference proteome</keyword>
<accession>A0ABD5PY22</accession>
<evidence type="ECO:0000313" key="3">
    <source>
        <dbReference type="Proteomes" id="UP001595945"/>
    </source>
</evidence>
<keyword evidence="1" id="KW-0472">Membrane</keyword>
<name>A0ABD5PY22_9EURY</name>
<organism evidence="2 3">
    <name type="scientific">Halorussus aquaticus</name>
    <dbReference type="NCBI Taxonomy" id="2953748"/>
    <lineage>
        <taxon>Archaea</taxon>
        <taxon>Methanobacteriati</taxon>
        <taxon>Methanobacteriota</taxon>
        <taxon>Stenosarchaea group</taxon>
        <taxon>Halobacteria</taxon>
        <taxon>Halobacteriales</taxon>
        <taxon>Haladaptataceae</taxon>
        <taxon>Halorussus</taxon>
    </lineage>
</organism>
<proteinExistence type="predicted"/>
<dbReference type="RefSeq" id="WP_254267164.1">
    <property type="nucleotide sequence ID" value="NZ_CP100400.1"/>
</dbReference>
<keyword evidence="1" id="KW-0812">Transmembrane</keyword>
<comment type="caution">
    <text evidence="2">The sequence shown here is derived from an EMBL/GenBank/DDBJ whole genome shotgun (WGS) entry which is preliminary data.</text>
</comment>
<protein>
    <submittedName>
        <fullName evidence="2">Uncharacterized protein</fullName>
    </submittedName>
</protein>
<dbReference type="EMBL" id="JBHSHT010000001">
    <property type="protein sequence ID" value="MFC4823359.1"/>
    <property type="molecule type" value="Genomic_DNA"/>
</dbReference>
<dbReference type="GeneID" id="73045593"/>
<feature type="transmembrane region" description="Helical" evidence="1">
    <location>
        <begin position="65"/>
        <end position="85"/>
    </location>
</feature>
<feature type="transmembrane region" description="Helical" evidence="1">
    <location>
        <begin position="6"/>
        <end position="24"/>
    </location>
</feature>
<gene>
    <name evidence="2" type="ORF">ACFO9K_03685</name>
</gene>
<feature type="transmembrane region" description="Helical" evidence="1">
    <location>
        <begin position="31"/>
        <end position="53"/>
    </location>
</feature>
<evidence type="ECO:0000256" key="1">
    <source>
        <dbReference type="SAM" id="Phobius"/>
    </source>
</evidence>